<dbReference type="GO" id="GO:0009378">
    <property type="term" value="F:four-way junction helicase activity"/>
    <property type="evidence" value="ECO:0007669"/>
    <property type="project" value="TreeGrafter"/>
</dbReference>
<feature type="domain" description="Helicase C-terminal" evidence="14">
    <location>
        <begin position="213"/>
        <end position="366"/>
    </location>
</feature>
<protein>
    <recommendedName>
        <fullName evidence="11">ATP-dependent DNA helicase RecQ</fullName>
        <ecNumber evidence="10">5.6.2.4</ecNumber>
    </recommendedName>
    <alternativeName>
        <fullName evidence="12">DNA 3'-5' helicase RecQ</fullName>
    </alternativeName>
</protein>
<dbReference type="CDD" id="cd17920">
    <property type="entry name" value="DEXHc_RecQ"/>
    <property type="match status" value="1"/>
</dbReference>
<dbReference type="GO" id="GO:0046872">
    <property type="term" value="F:metal ion binding"/>
    <property type="evidence" value="ECO:0007669"/>
    <property type="project" value="UniProtKB-KW"/>
</dbReference>
<keyword evidence="5 15" id="KW-0347">Helicase</keyword>
<evidence type="ECO:0000313" key="15">
    <source>
        <dbReference type="EMBL" id="RHA77146.1"/>
    </source>
</evidence>
<keyword evidence="7" id="KW-0238">DNA-binding</keyword>
<dbReference type="GO" id="GO:0003677">
    <property type="term" value="F:DNA binding"/>
    <property type="evidence" value="ECO:0007669"/>
    <property type="project" value="UniProtKB-KW"/>
</dbReference>
<dbReference type="PANTHER" id="PTHR13710:SF105">
    <property type="entry name" value="ATP-DEPENDENT DNA HELICASE Q1"/>
    <property type="match status" value="1"/>
</dbReference>
<evidence type="ECO:0000256" key="11">
    <source>
        <dbReference type="ARBA" id="ARBA00044535"/>
    </source>
</evidence>
<evidence type="ECO:0000256" key="5">
    <source>
        <dbReference type="ARBA" id="ARBA00022806"/>
    </source>
</evidence>
<dbReference type="SUPFAM" id="SSF52540">
    <property type="entry name" value="P-loop containing nucleoside triphosphate hydrolases"/>
    <property type="match status" value="1"/>
</dbReference>
<dbReference type="EMBL" id="QSFT01000007">
    <property type="protein sequence ID" value="RHA77146.1"/>
    <property type="molecule type" value="Genomic_DNA"/>
</dbReference>
<name>A0A413T248_9BACT</name>
<dbReference type="GO" id="GO:0005737">
    <property type="term" value="C:cytoplasm"/>
    <property type="evidence" value="ECO:0007669"/>
    <property type="project" value="TreeGrafter"/>
</dbReference>
<evidence type="ECO:0000256" key="7">
    <source>
        <dbReference type="ARBA" id="ARBA00023125"/>
    </source>
</evidence>
<dbReference type="PROSITE" id="PS51192">
    <property type="entry name" value="HELICASE_ATP_BIND_1"/>
    <property type="match status" value="1"/>
</dbReference>
<dbReference type="Proteomes" id="UP000283855">
    <property type="component" value="Unassembled WGS sequence"/>
</dbReference>
<evidence type="ECO:0000259" key="13">
    <source>
        <dbReference type="PROSITE" id="PS51192"/>
    </source>
</evidence>
<feature type="domain" description="Helicase ATP-binding" evidence="13">
    <location>
        <begin position="24"/>
        <end position="192"/>
    </location>
</feature>
<dbReference type="GO" id="GO:0016787">
    <property type="term" value="F:hydrolase activity"/>
    <property type="evidence" value="ECO:0007669"/>
    <property type="project" value="UniProtKB-KW"/>
</dbReference>
<dbReference type="InterPro" id="IPR014001">
    <property type="entry name" value="Helicase_ATP-bd"/>
</dbReference>
<keyword evidence="4 15" id="KW-0378">Hydrolase</keyword>
<dbReference type="InterPro" id="IPR036388">
    <property type="entry name" value="WH-like_DNA-bd_sf"/>
</dbReference>
<keyword evidence="3" id="KW-0547">Nucleotide-binding</keyword>
<dbReference type="PANTHER" id="PTHR13710">
    <property type="entry name" value="DNA HELICASE RECQ FAMILY MEMBER"/>
    <property type="match status" value="1"/>
</dbReference>
<evidence type="ECO:0000256" key="8">
    <source>
        <dbReference type="ARBA" id="ARBA00023235"/>
    </source>
</evidence>
<dbReference type="FunFam" id="3.40.50.300:FF:001389">
    <property type="entry name" value="ATP-dependent DNA helicase RecQ"/>
    <property type="match status" value="1"/>
</dbReference>
<dbReference type="Pfam" id="PF00270">
    <property type="entry name" value="DEAD"/>
    <property type="match status" value="1"/>
</dbReference>
<dbReference type="GO" id="GO:0043590">
    <property type="term" value="C:bacterial nucleoid"/>
    <property type="evidence" value="ECO:0007669"/>
    <property type="project" value="TreeGrafter"/>
</dbReference>
<dbReference type="InterPro" id="IPR027417">
    <property type="entry name" value="P-loop_NTPase"/>
</dbReference>
<dbReference type="GO" id="GO:0006310">
    <property type="term" value="P:DNA recombination"/>
    <property type="evidence" value="ECO:0007669"/>
    <property type="project" value="InterPro"/>
</dbReference>
<comment type="caution">
    <text evidence="15">The sequence shown here is derived from an EMBL/GenBank/DDBJ whole genome shotgun (WGS) entry which is preliminary data.</text>
</comment>
<dbReference type="GO" id="GO:0030894">
    <property type="term" value="C:replisome"/>
    <property type="evidence" value="ECO:0007669"/>
    <property type="project" value="TreeGrafter"/>
</dbReference>
<organism evidence="15 16">
    <name type="scientific">Phocaeicola coprophilus</name>
    <dbReference type="NCBI Taxonomy" id="387090"/>
    <lineage>
        <taxon>Bacteria</taxon>
        <taxon>Pseudomonadati</taxon>
        <taxon>Bacteroidota</taxon>
        <taxon>Bacteroidia</taxon>
        <taxon>Bacteroidales</taxon>
        <taxon>Bacteroidaceae</taxon>
        <taxon>Phocaeicola</taxon>
    </lineage>
</organism>
<dbReference type="AlphaFoldDB" id="A0A413T248"/>
<evidence type="ECO:0000256" key="1">
    <source>
        <dbReference type="ARBA" id="ARBA00005446"/>
    </source>
</evidence>
<dbReference type="Gene3D" id="3.40.50.300">
    <property type="entry name" value="P-loop containing nucleotide triphosphate hydrolases"/>
    <property type="match status" value="2"/>
</dbReference>
<dbReference type="PROSITE" id="PS51194">
    <property type="entry name" value="HELICASE_CTER"/>
    <property type="match status" value="1"/>
</dbReference>
<dbReference type="InterPro" id="IPR004589">
    <property type="entry name" value="DNA_helicase_ATP-dep_RecQ"/>
</dbReference>
<evidence type="ECO:0000259" key="14">
    <source>
        <dbReference type="PROSITE" id="PS51194"/>
    </source>
</evidence>
<dbReference type="GO" id="GO:0005524">
    <property type="term" value="F:ATP binding"/>
    <property type="evidence" value="ECO:0007669"/>
    <property type="project" value="UniProtKB-KW"/>
</dbReference>
<evidence type="ECO:0000256" key="10">
    <source>
        <dbReference type="ARBA" id="ARBA00034808"/>
    </source>
</evidence>
<dbReference type="NCBIfam" id="TIGR00614">
    <property type="entry name" value="recQ_fam"/>
    <property type="match status" value="1"/>
</dbReference>
<evidence type="ECO:0000256" key="12">
    <source>
        <dbReference type="ARBA" id="ARBA00044550"/>
    </source>
</evidence>
<keyword evidence="2" id="KW-0479">Metal-binding</keyword>
<accession>A0A413T248</accession>
<dbReference type="Gene3D" id="1.10.10.10">
    <property type="entry name" value="Winged helix-like DNA-binding domain superfamily/Winged helix DNA-binding domain"/>
    <property type="match status" value="1"/>
</dbReference>
<keyword evidence="8" id="KW-0413">Isomerase</keyword>
<dbReference type="InterPro" id="IPR001650">
    <property type="entry name" value="Helicase_C-like"/>
</dbReference>
<evidence type="ECO:0000256" key="9">
    <source>
        <dbReference type="ARBA" id="ARBA00034617"/>
    </source>
</evidence>
<dbReference type="SMART" id="SM00490">
    <property type="entry name" value="HELICc"/>
    <property type="match status" value="1"/>
</dbReference>
<dbReference type="Pfam" id="PF16124">
    <property type="entry name" value="RecQ_Zn_bind"/>
    <property type="match status" value="1"/>
</dbReference>
<reference evidence="15 16" key="1">
    <citation type="submission" date="2018-08" db="EMBL/GenBank/DDBJ databases">
        <title>A genome reference for cultivated species of the human gut microbiota.</title>
        <authorList>
            <person name="Zou Y."/>
            <person name="Xue W."/>
            <person name="Luo G."/>
        </authorList>
    </citation>
    <scope>NUCLEOTIDE SEQUENCE [LARGE SCALE GENOMIC DNA]</scope>
    <source>
        <strain evidence="15 16">AM42-38</strain>
    </source>
</reference>
<evidence type="ECO:0000313" key="16">
    <source>
        <dbReference type="Proteomes" id="UP000283855"/>
    </source>
</evidence>
<dbReference type="InterPro" id="IPR032284">
    <property type="entry name" value="RecQ_Zn-bd"/>
</dbReference>
<proteinExistence type="inferred from homology"/>
<dbReference type="GO" id="GO:0043138">
    <property type="term" value="F:3'-5' DNA helicase activity"/>
    <property type="evidence" value="ECO:0007669"/>
    <property type="project" value="UniProtKB-EC"/>
</dbReference>
<dbReference type="InterPro" id="IPR011545">
    <property type="entry name" value="DEAD/DEAH_box_helicase_dom"/>
</dbReference>
<gene>
    <name evidence="15" type="ORF">DW921_04485</name>
</gene>
<dbReference type="GO" id="GO:0006281">
    <property type="term" value="P:DNA repair"/>
    <property type="evidence" value="ECO:0007669"/>
    <property type="project" value="TreeGrafter"/>
</dbReference>
<dbReference type="SMART" id="SM00487">
    <property type="entry name" value="DEXDc"/>
    <property type="match status" value="1"/>
</dbReference>
<keyword evidence="6" id="KW-0067">ATP-binding</keyword>
<dbReference type="RefSeq" id="WP_118400114.1">
    <property type="nucleotide sequence ID" value="NZ_CABJGD010000007.1"/>
</dbReference>
<evidence type="ECO:0000256" key="3">
    <source>
        <dbReference type="ARBA" id="ARBA00022741"/>
    </source>
</evidence>
<dbReference type="EC" id="5.6.2.4" evidence="10"/>
<evidence type="ECO:0000256" key="4">
    <source>
        <dbReference type="ARBA" id="ARBA00022801"/>
    </source>
</evidence>
<sequence length="633" mass="73119">MDYQGILKQYWGYDHFRGIQEDIINSIGSGKDTLGLMPTGGGKSVTFQVPALAQPGLCLVITPLIALMKDQVRNLRDRGIKAVAIYSGMTREEIVIALENCIFGDYKFLYISPERLDSEIFQIKLRSMKVCMITVDESHCISQWGYDFRPAYLKISDIRKLLPGIPVLALTATATPEVVKDIQQRLGFEKENVFRMSFERSNLAYIVRRTENKADELLHILKSVNGSAIVYTRNRKKTKEIALLLNQNDITATFYHAGLSNELKDQRQKDWVSGTCRVMVATNAFGMGIDKPDVRLVLHADFPDSPEAYFQEAGRAGRDGQKAYAVLLYAQNDKVLLKKRIADTFPEKEYIRKVYEDINYYYQMAMGDGLGCTYAFNIDEFCQNFKHFPIQVDSALKILTRAGYLEYTDEQDNASRLIFTLNRDELYRIHENNEDTEKLLRTILRSYTGLFTDYAYINEDTLALRSGLNRQQVYDTLIALSKRRILNYIPGKKTPYIVYTRERQETRRIVLSREVYEDRKESYIRRINAMLEYADAEDKCRSRMLLYYFGERNEHNCGQCDVCITRHKSHKQTEDLQEMIQKILSLLNEGPLSVHEIADRLYDQKELAMQALSYLQAEEKVVQKSGKLFPALI</sequence>
<comment type="similarity">
    <text evidence="1">Belongs to the helicase family. RecQ subfamily.</text>
</comment>
<evidence type="ECO:0000256" key="6">
    <source>
        <dbReference type="ARBA" id="ARBA00022840"/>
    </source>
</evidence>
<dbReference type="Pfam" id="PF00271">
    <property type="entry name" value="Helicase_C"/>
    <property type="match status" value="1"/>
</dbReference>
<comment type="catalytic activity">
    <reaction evidence="9">
        <text>Couples ATP hydrolysis with the unwinding of duplex DNA by translocating in the 3'-5' direction.</text>
        <dbReference type="EC" id="5.6.2.4"/>
    </reaction>
</comment>
<evidence type="ECO:0000256" key="2">
    <source>
        <dbReference type="ARBA" id="ARBA00022723"/>
    </source>
</evidence>